<dbReference type="InterPro" id="IPR011701">
    <property type="entry name" value="MFS"/>
</dbReference>
<feature type="transmembrane region" description="Helical" evidence="5">
    <location>
        <begin position="262"/>
        <end position="281"/>
    </location>
</feature>
<feature type="transmembrane region" description="Helical" evidence="5">
    <location>
        <begin position="351"/>
        <end position="374"/>
    </location>
</feature>
<dbReference type="SUPFAM" id="SSF103473">
    <property type="entry name" value="MFS general substrate transporter"/>
    <property type="match status" value="1"/>
</dbReference>
<keyword evidence="8" id="KW-1185">Reference proteome</keyword>
<comment type="caution">
    <text evidence="7">The sequence shown here is derived from an EMBL/GenBank/DDBJ whole genome shotgun (WGS) entry which is preliminary data.</text>
</comment>
<name>A0ABV2QBI7_9BURK</name>
<dbReference type="PRINTS" id="PR01035">
    <property type="entry name" value="TCRTETA"/>
</dbReference>
<proteinExistence type="predicted"/>
<feature type="domain" description="Major facilitator superfamily (MFS) profile" evidence="6">
    <location>
        <begin position="19"/>
        <end position="400"/>
    </location>
</feature>
<feature type="transmembrane region" description="Helical" evidence="5">
    <location>
        <begin position="159"/>
        <end position="180"/>
    </location>
</feature>
<evidence type="ECO:0000259" key="6">
    <source>
        <dbReference type="PROSITE" id="PS50850"/>
    </source>
</evidence>
<dbReference type="PROSITE" id="PS50850">
    <property type="entry name" value="MFS"/>
    <property type="match status" value="1"/>
</dbReference>
<evidence type="ECO:0000256" key="5">
    <source>
        <dbReference type="SAM" id="Phobius"/>
    </source>
</evidence>
<feature type="transmembrane region" description="Helical" evidence="5">
    <location>
        <begin position="53"/>
        <end position="73"/>
    </location>
</feature>
<feature type="transmembrane region" description="Helical" evidence="5">
    <location>
        <begin position="186"/>
        <end position="204"/>
    </location>
</feature>
<dbReference type="EMBL" id="JBEPSH010000006">
    <property type="protein sequence ID" value="MET4578399.1"/>
    <property type="molecule type" value="Genomic_DNA"/>
</dbReference>
<dbReference type="InterPro" id="IPR036259">
    <property type="entry name" value="MFS_trans_sf"/>
</dbReference>
<dbReference type="Proteomes" id="UP001549320">
    <property type="component" value="Unassembled WGS sequence"/>
</dbReference>
<gene>
    <name evidence="7" type="ORF">ABIE13_003515</name>
</gene>
<reference evidence="7 8" key="1">
    <citation type="submission" date="2024-06" db="EMBL/GenBank/DDBJ databases">
        <title>Sorghum-associated microbial communities from plants grown in Nebraska, USA.</title>
        <authorList>
            <person name="Schachtman D."/>
        </authorList>
    </citation>
    <scope>NUCLEOTIDE SEQUENCE [LARGE SCALE GENOMIC DNA]</scope>
    <source>
        <strain evidence="7 8">2709</strain>
    </source>
</reference>
<evidence type="ECO:0000256" key="3">
    <source>
        <dbReference type="ARBA" id="ARBA00022989"/>
    </source>
</evidence>
<dbReference type="Gene3D" id="1.20.1250.20">
    <property type="entry name" value="MFS general substrate transporter like domains"/>
    <property type="match status" value="1"/>
</dbReference>
<dbReference type="Pfam" id="PF07690">
    <property type="entry name" value="MFS_1"/>
    <property type="match status" value="1"/>
</dbReference>
<feature type="transmembrane region" description="Helical" evidence="5">
    <location>
        <begin position="114"/>
        <end position="147"/>
    </location>
</feature>
<evidence type="ECO:0000256" key="4">
    <source>
        <dbReference type="ARBA" id="ARBA00023136"/>
    </source>
</evidence>
<feature type="transmembrane region" description="Helical" evidence="5">
    <location>
        <begin position="85"/>
        <end position="108"/>
    </location>
</feature>
<dbReference type="InterPro" id="IPR020846">
    <property type="entry name" value="MFS_dom"/>
</dbReference>
<dbReference type="InterPro" id="IPR001958">
    <property type="entry name" value="Tet-R_TetA/multi-R_MdtG-like"/>
</dbReference>
<feature type="transmembrane region" description="Helical" evidence="5">
    <location>
        <begin position="317"/>
        <end position="339"/>
    </location>
</feature>
<feature type="transmembrane region" description="Helical" evidence="5">
    <location>
        <begin position="293"/>
        <end position="311"/>
    </location>
</feature>
<dbReference type="PANTHER" id="PTHR23546:SF1">
    <property type="entry name" value="MEMBRANE PROTEIN"/>
    <property type="match status" value="1"/>
</dbReference>
<organism evidence="7 8">
    <name type="scientific">Ottowia thiooxydans</name>
    <dbReference type="NCBI Taxonomy" id="219182"/>
    <lineage>
        <taxon>Bacteria</taxon>
        <taxon>Pseudomonadati</taxon>
        <taxon>Pseudomonadota</taxon>
        <taxon>Betaproteobacteria</taxon>
        <taxon>Burkholderiales</taxon>
        <taxon>Comamonadaceae</taxon>
        <taxon>Ottowia</taxon>
    </lineage>
</organism>
<dbReference type="RefSeq" id="WP_354445592.1">
    <property type="nucleotide sequence ID" value="NZ_JBEPSH010000006.1"/>
</dbReference>
<dbReference type="PANTHER" id="PTHR23546">
    <property type="entry name" value="TRANSPORT PROTEIN"/>
    <property type="match status" value="1"/>
</dbReference>
<feature type="transmembrane region" description="Helical" evidence="5">
    <location>
        <begin position="20"/>
        <end position="41"/>
    </location>
</feature>
<feature type="transmembrane region" description="Helical" evidence="5">
    <location>
        <begin position="225"/>
        <end position="250"/>
    </location>
</feature>
<protein>
    <submittedName>
        <fullName evidence="7">DHA1 family tetracycline resistance protein-like MFS transporter</fullName>
    </submittedName>
</protein>
<evidence type="ECO:0000256" key="1">
    <source>
        <dbReference type="ARBA" id="ARBA00004141"/>
    </source>
</evidence>
<keyword evidence="3 5" id="KW-1133">Transmembrane helix</keyword>
<evidence type="ECO:0000256" key="2">
    <source>
        <dbReference type="ARBA" id="ARBA00022692"/>
    </source>
</evidence>
<keyword evidence="4 5" id="KW-0472">Membrane</keyword>
<keyword evidence="2 5" id="KW-0812">Transmembrane</keyword>
<accession>A0ABV2QBI7</accession>
<sequence length="400" mass="40739">MSTCSEQSSQSVSRSGAPVIGALMFENFACTLAVMSFVGLLGPVAQGLGLAPWQVGLAATIGGLTWVVLARPWGAASDRLGRRPILLQGLAGFALSHFLMCLFVVLALKYSLPVWASFLGLLILRGAAGAFYAAVPTTGAALIADLVPPMNRAGTLGKLGAAGAVGMVLGPGLAGILASYSLTLPLMITTVLPLLSLAVLWRWLPSAAPSSDSNTTPLKMTDQRLRGPMTVAFIAIFSLTVSQIVAGFFALDRLGLDPASGAKTAGVSLTLSGLAMILAQMSVRRLGWSSMRLIALGGLLAAGGFLSVLLADTAIALWAGYFVAALGLGWMLPAAAAQAANAVSPVEQGSAAGTIGAASGLAIMAAPFIGTVAYDIDPRAPYALIAALLCTGIWLGRSRS</sequence>
<evidence type="ECO:0000313" key="8">
    <source>
        <dbReference type="Proteomes" id="UP001549320"/>
    </source>
</evidence>
<evidence type="ECO:0000313" key="7">
    <source>
        <dbReference type="EMBL" id="MET4578399.1"/>
    </source>
</evidence>
<comment type="subcellular location">
    <subcellularLocation>
        <location evidence="1">Membrane</location>
        <topology evidence="1">Multi-pass membrane protein</topology>
    </subcellularLocation>
</comment>
<feature type="transmembrane region" description="Helical" evidence="5">
    <location>
        <begin position="380"/>
        <end position="396"/>
    </location>
</feature>